<reference evidence="2 3" key="1">
    <citation type="journal article" date="2023" name="Microbiol. Resour. Announc.">
        <title>Complete Genome Sequence of Imperialibacter roseus strain P4T.</title>
        <authorList>
            <person name="Tizabi D.R."/>
            <person name="Bachvaroff T."/>
            <person name="Hill R.T."/>
        </authorList>
    </citation>
    <scope>NUCLEOTIDE SEQUENCE [LARGE SCALE GENOMIC DNA]</scope>
    <source>
        <strain evidence="2 3">P4T</strain>
    </source>
</reference>
<dbReference type="RefSeq" id="WP_317491533.1">
    <property type="nucleotide sequence ID" value="NZ_CP136051.1"/>
</dbReference>
<feature type="transmembrane region" description="Helical" evidence="1">
    <location>
        <begin position="50"/>
        <end position="74"/>
    </location>
</feature>
<sequence>MNHWISIILVLVGGEALSVLLFWILSKIFTGKDGAGISKRSVFKGMVERLFLFFALTHDLPHVLTLLGALKIATRIKDENKISNDYFLVGNLLSISLAIAYFIIWREVLK</sequence>
<feature type="transmembrane region" description="Helical" evidence="1">
    <location>
        <begin position="6"/>
        <end position="29"/>
    </location>
</feature>
<keyword evidence="1" id="KW-0812">Transmembrane</keyword>
<keyword evidence="3" id="KW-1185">Reference proteome</keyword>
<evidence type="ECO:0000256" key="1">
    <source>
        <dbReference type="SAM" id="Phobius"/>
    </source>
</evidence>
<protein>
    <submittedName>
        <fullName evidence="2">Uncharacterized protein</fullName>
    </submittedName>
</protein>
<dbReference type="Proteomes" id="UP001302349">
    <property type="component" value="Chromosome"/>
</dbReference>
<keyword evidence="1" id="KW-1133">Transmembrane helix</keyword>
<organism evidence="2 3">
    <name type="scientific">Imperialibacter roseus</name>
    <dbReference type="NCBI Taxonomy" id="1324217"/>
    <lineage>
        <taxon>Bacteria</taxon>
        <taxon>Pseudomonadati</taxon>
        <taxon>Bacteroidota</taxon>
        <taxon>Cytophagia</taxon>
        <taxon>Cytophagales</taxon>
        <taxon>Flammeovirgaceae</taxon>
        <taxon>Imperialibacter</taxon>
    </lineage>
</organism>
<feature type="transmembrane region" description="Helical" evidence="1">
    <location>
        <begin position="86"/>
        <end position="105"/>
    </location>
</feature>
<dbReference type="EMBL" id="CP136051">
    <property type="protein sequence ID" value="WOK08902.1"/>
    <property type="molecule type" value="Genomic_DNA"/>
</dbReference>
<proteinExistence type="predicted"/>
<accession>A0ABZ0IYZ3</accession>
<gene>
    <name evidence="2" type="ORF">RT717_09665</name>
</gene>
<evidence type="ECO:0000313" key="2">
    <source>
        <dbReference type="EMBL" id="WOK08902.1"/>
    </source>
</evidence>
<evidence type="ECO:0000313" key="3">
    <source>
        <dbReference type="Proteomes" id="UP001302349"/>
    </source>
</evidence>
<keyword evidence="1" id="KW-0472">Membrane</keyword>
<name>A0ABZ0IYZ3_9BACT</name>